<dbReference type="GeneID" id="7824728"/>
<proteinExistence type="predicted"/>
<accession>I7MJQ1</accession>
<feature type="compositionally biased region" description="Polar residues" evidence="1">
    <location>
        <begin position="282"/>
        <end position="297"/>
    </location>
</feature>
<dbReference type="RefSeq" id="XP_001027321.4">
    <property type="nucleotide sequence ID" value="XM_001027321.4"/>
</dbReference>
<feature type="region of interest" description="Disordered" evidence="1">
    <location>
        <begin position="67"/>
        <end position="91"/>
    </location>
</feature>
<dbReference type="AlphaFoldDB" id="I7MJQ1"/>
<sequence length="757" mass="89586">MLIWKKSDILLFKCDQQNSNKKDSFLKQEYVKKEIIQCGQERLDNSFSLSGFQSDFIENIIEIENPGHQQSNKQQAIKPKDNQNSKNVNSTSKHFGMYSKIEYNSDDSEQNFKNQLSKKKILKIERKSKERQKRSKYYERMAIKDSLQSEGEENNELYVQSRDILINGKNFETFGIRNKFINESHWLLGDSKLCIKQRQEKAINFLESFLNIKEKIPNNHNLKRIELLNVCSFAIQTSQIHKEIQQYLMNYQIQNLDTSQQGSLPVQRNIFASNQIDKSSNENSKSFILNKPNNSSENQRKYESNIQNNNQFHQQLPPTSQFIKLEAQNYSIRQEEPINAQELLNLAQIYYSKQLQSTSQSQQIEDQNVSGKLEYQNLNKKCIISQSQLVDNPKSSKKTKNNNRFQKLHEYNFDCPPEDSREIDQEQNFQKFNQENQKEIQQKKTEQQSQILFERDEVEEEQFRINQLNFKQLQNQNSNCEEKQQSISKNSEITKKENALNLDQKLQKKNSKNETNQLNNQAYYSSVINQMFSLSFKNQIIEDEFDFNNIKTSKSIYSNSDPSKKQFGIEVMVVNSDEDEIQIERIKRNYGKFHNFNKLFMYNVVKMFSEYNLDNLGVPNMIIQEIINIVNKIKISARRRNNSNKEVQYDYFSIAHYNLLFYLIKNSNTNIIKNQFEYIHFYKKCFKINIQSNSTQSLTVTYANIIKKFCFLIYMNSIQRSYKLASQAQQKTPRQEYILKATEGIQSLHQGNLVRRF</sequence>
<organism evidence="2 3">
    <name type="scientific">Tetrahymena thermophila (strain SB210)</name>
    <dbReference type="NCBI Taxonomy" id="312017"/>
    <lineage>
        <taxon>Eukaryota</taxon>
        <taxon>Sar</taxon>
        <taxon>Alveolata</taxon>
        <taxon>Ciliophora</taxon>
        <taxon>Intramacronucleata</taxon>
        <taxon>Oligohymenophorea</taxon>
        <taxon>Hymenostomatida</taxon>
        <taxon>Tetrahymenina</taxon>
        <taxon>Tetrahymenidae</taxon>
        <taxon>Tetrahymena</taxon>
    </lineage>
</organism>
<feature type="region of interest" description="Disordered" evidence="1">
    <location>
        <begin position="282"/>
        <end position="302"/>
    </location>
</feature>
<evidence type="ECO:0000313" key="3">
    <source>
        <dbReference type="Proteomes" id="UP000009168"/>
    </source>
</evidence>
<dbReference type="KEGG" id="tet:TTHERM_00681860"/>
<name>I7MJQ1_TETTS</name>
<dbReference type="Proteomes" id="UP000009168">
    <property type="component" value="Unassembled WGS sequence"/>
</dbReference>
<keyword evidence="3" id="KW-1185">Reference proteome</keyword>
<protein>
    <submittedName>
        <fullName evidence="2">Uncharacterized protein</fullName>
    </submittedName>
</protein>
<reference evidence="3" key="1">
    <citation type="journal article" date="2006" name="PLoS Biol.">
        <title>Macronuclear genome sequence of the ciliate Tetrahymena thermophila, a model eukaryote.</title>
        <authorList>
            <person name="Eisen J.A."/>
            <person name="Coyne R.S."/>
            <person name="Wu M."/>
            <person name="Wu D."/>
            <person name="Thiagarajan M."/>
            <person name="Wortman J.R."/>
            <person name="Badger J.H."/>
            <person name="Ren Q."/>
            <person name="Amedeo P."/>
            <person name="Jones K.M."/>
            <person name="Tallon L.J."/>
            <person name="Delcher A.L."/>
            <person name="Salzberg S.L."/>
            <person name="Silva J.C."/>
            <person name="Haas B.J."/>
            <person name="Majoros W.H."/>
            <person name="Farzad M."/>
            <person name="Carlton J.M."/>
            <person name="Smith R.K. Jr."/>
            <person name="Garg J."/>
            <person name="Pearlman R.E."/>
            <person name="Karrer K.M."/>
            <person name="Sun L."/>
            <person name="Manning G."/>
            <person name="Elde N.C."/>
            <person name="Turkewitz A.P."/>
            <person name="Asai D.J."/>
            <person name="Wilkes D.E."/>
            <person name="Wang Y."/>
            <person name="Cai H."/>
            <person name="Collins K."/>
            <person name="Stewart B.A."/>
            <person name="Lee S.R."/>
            <person name="Wilamowska K."/>
            <person name="Weinberg Z."/>
            <person name="Ruzzo W.L."/>
            <person name="Wloga D."/>
            <person name="Gaertig J."/>
            <person name="Frankel J."/>
            <person name="Tsao C.-C."/>
            <person name="Gorovsky M.A."/>
            <person name="Keeling P.J."/>
            <person name="Waller R.F."/>
            <person name="Patron N.J."/>
            <person name="Cherry J.M."/>
            <person name="Stover N.A."/>
            <person name="Krieger C.J."/>
            <person name="del Toro C."/>
            <person name="Ryder H.F."/>
            <person name="Williamson S.C."/>
            <person name="Barbeau R.A."/>
            <person name="Hamilton E.P."/>
            <person name="Orias E."/>
        </authorList>
    </citation>
    <scope>NUCLEOTIDE SEQUENCE [LARGE SCALE GENOMIC DNA]</scope>
    <source>
        <strain evidence="3">SB210</strain>
    </source>
</reference>
<evidence type="ECO:0000313" key="2">
    <source>
        <dbReference type="EMBL" id="EAS07079.4"/>
    </source>
</evidence>
<gene>
    <name evidence="2" type="ORF">TTHERM_00681860</name>
</gene>
<dbReference type="EMBL" id="GG662247">
    <property type="protein sequence ID" value="EAS07079.4"/>
    <property type="molecule type" value="Genomic_DNA"/>
</dbReference>
<dbReference type="InParanoid" id="I7MJQ1"/>
<evidence type="ECO:0000256" key="1">
    <source>
        <dbReference type="SAM" id="MobiDB-lite"/>
    </source>
</evidence>